<dbReference type="InterPro" id="IPR012223">
    <property type="entry name" value="TEII"/>
</dbReference>
<evidence type="ECO:0000313" key="4">
    <source>
        <dbReference type="Proteomes" id="UP001165092"/>
    </source>
</evidence>
<comment type="caution">
    <text evidence="3">The sequence shown here is derived from an EMBL/GenBank/DDBJ whole genome shotgun (WGS) entry which is preliminary data.</text>
</comment>
<name>A0A9W6UKX3_9ACTN</name>
<dbReference type="PANTHER" id="PTHR11487:SF0">
    <property type="entry name" value="S-ACYL FATTY ACID SYNTHASE THIOESTERASE, MEDIUM CHAIN"/>
    <property type="match status" value="1"/>
</dbReference>
<dbReference type="EMBL" id="BSQG01000012">
    <property type="protein sequence ID" value="GLU50162.1"/>
    <property type="molecule type" value="Genomic_DNA"/>
</dbReference>
<comment type="similarity">
    <text evidence="1">Belongs to the thioesterase family.</text>
</comment>
<evidence type="ECO:0000259" key="2">
    <source>
        <dbReference type="Pfam" id="PF00975"/>
    </source>
</evidence>
<dbReference type="Gene3D" id="3.40.50.1820">
    <property type="entry name" value="alpha/beta hydrolase"/>
    <property type="match status" value="1"/>
</dbReference>
<dbReference type="Proteomes" id="UP001165092">
    <property type="component" value="Unassembled WGS sequence"/>
</dbReference>
<dbReference type="SUPFAM" id="SSF53474">
    <property type="entry name" value="alpha/beta-Hydrolases"/>
    <property type="match status" value="1"/>
</dbReference>
<dbReference type="GO" id="GO:0008610">
    <property type="term" value="P:lipid biosynthetic process"/>
    <property type="evidence" value="ECO:0007669"/>
    <property type="project" value="TreeGrafter"/>
</dbReference>
<gene>
    <name evidence="3" type="ORF">Nans01_45130</name>
</gene>
<sequence>MRPKSVRSTRWLLSQPSEWVAARLFCLPYSGCGASMYRHWPRFIGEDDEVELCAVQLPGRENRLREPNFSSFDALAEEMVDALTPYLDRPFGFFGHCSSALLAYEAVLRTARNGASTPARLFVSSQVAPHDGPYGRFLSMAPHELAEEVRGLLTRLGGEPRADMVSLTLDVLLSDIEVHRAYRVERPARVACPITSIGWDQDVEVPHQLMGGWSETGKTTFRLLGGNHHSFIDAPPELIALFADGLSPARTEERA</sequence>
<dbReference type="PANTHER" id="PTHR11487">
    <property type="entry name" value="THIOESTERASE"/>
    <property type="match status" value="1"/>
</dbReference>
<evidence type="ECO:0000256" key="1">
    <source>
        <dbReference type="ARBA" id="ARBA00007169"/>
    </source>
</evidence>
<dbReference type="Pfam" id="PF00975">
    <property type="entry name" value="Thioesterase"/>
    <property type="match status" value="1"/>
</dbReference>
<dbReference type="InterPro" id="IPR029058">
    <property type="entry name" value="AB_hydrolase_fold"/>
</dbReference>
<feature type="domain" description="Thioesterase" evidence="2">
    <location>
        <begin position="23"/>
        <end position="239"/>
    </location>
</feature>
<dbReference type="InterPro" id="IPR001031">
    <property type="entry name" value="Thioesterase"/>
</dbReference>
<keyword evidence="4" id="KW-1185">Reference proteome</keyword>
<proteinExistence type="inferred from homology"/>
<reference evidence="3" key="1">
    <citation type="submission" date="2023-02" db="EMBL/GenBank/DDBJ databases">
        <title>Nocardiopsis ansamitocini NBRC 112285.</title>
        <authorList>
            <person name="Ichikawa N."/>
            <person name="Sato H."/>
            <person name="Tonouchi N."/>
        </authorList>
    </citation>
    <scope>NUCLEOTIDE SEQUENCE</scope>
    <source>
        <strain evidence="3">NBRC 112285</strain>
    </source>
</reference>
<dbReference type="AlphaFoldDB" id="A0A9W6UKX3"/>
<accession>A0A9W6UKX3</accession>
<organism evidence="3 4">
    <name type="scientific">Nocardiopsis ansamitocini</name>
    <dbReference type="NCBI Taxonomy" id="1670832"/>
    <lineage>
        <taxon>Bacteria</taxon>
        <taxon>Bacillati</taxon>
        <taxon>Actinomycetota</taxon>
        <taxon>Actinomycetes</taxon>
        <taxon>Streptosporangiales</taxon>
        <taxon>Nocardiopsidaceae</taxon>
        <taxon>Nocardiopsis</taxon>
    </lineage>
</organism>
<evidence type="ECO:0000313" key="3">
    <source>
        <dbReference type="EMBL" id="GLU50162.1"/>
    </source>
</evidence>
<protein>
    <submittedName>
        <fullName evidence="3">Thioesterase</fullName>
    </submittedName>
</protein>